<keyword evidence="4" id="KW-0393">Immunoglobulin domain</keyword>
<feature type="domain" description="Ig-like" evidence="8">
    <location>
        <begin position="144"/>
        <end position="215"/>
    </location>
</feature>
<evidence type="ECO:0000256" key="5">
    <source>
        <dbReference type="SAM" id="MobiDB-lite"/>
    </source>
</evidence>
<keyword evidence="6" id="KW-0472">Membrane</keyword>
<dbReference type="InterPro" id="IPR003599">
    <property type="entry name" value="Ig_sub"/>
</dbReference>
<accession>A0AA47M2Z6</accession>
<dbReference type="CDD" id="cd00096">
    <property type="entry name" value="Ig"/>
    <property type="match status" value="1"/>
</dbReference>
<dbReference type="PROSITE" id="PS50835">
    <property type="entry name" value="IG_LIKE"/>
    <property type="match status" value="2"/>
</dbReference>
<feature type="region of interest" description="Disordered" evidence="5">
    <location>
        <begin position="863"/>
        <end position="883"/>
    </location>
</feature>
<feature type="compositionally biased region" description="Basic residues" evidence="5">
    <location>
        <begin position="896"/>
        <end position="922"/>
    </location>
</feature>
<feature type="compositionally biased region" description="Low complexity" evidence="5">
    <location>
        <begin position="410"/>
        <end position="423"/>
    </location>
</feature>
<feature type="compositionally biased region" description="Basic residues" evidence="5">
    <location>
        <begin position="572"/>
        <end position="581"/>
    </location>
</feature>
<feature type="region of interest" description="Disordered" evidence="5">
    <location>
        <begin position="493"/>
        <end position="731"/>
    </location>
</feature>
<feature type="region of interest" description="Disordered" evidence="5">
    <location>
        <begin position="382"/>
        <end position="423"/>
    </location>
</feature>
<feature type="compositionally biased region" description="Low complexity" evidence="5">
    <location>
        <begin position="923"/>
        <end position="932"/>
    </location>
</feature>
<dbReference type="InterPro" id="IPR013783">
    <property type="entry name" value="Ig-like_fold"/>
</dbReference>
<keyword evidence="6" id="KW-1133">Transmembrane helix</keyword>
<feature type="chain" id="PRO_5041394413" evidence="7">
    <location>
        <begin position="20"/>
        <end position="932"/>
    </location>
</feature>
<feature type="region of interest" description="Disordered" evidence="5">
    <location>
        <begin position="896"/>
        <end position="932"/>
    </location>
</feature>
<dbReference type="EMBL" id="JAOPHQ010006187">
    <property type="protein sequence ID" value="KAK0132685.1"/>
    <property type="molecule type" value="Genomic_DNA"/>
</dbReference>
<comment type="caution">
    <text evidence="9">The sequence shown here is derived from an EMBL/GenBank/DDBJ whole genome shotgun (WGS) entry which is preliminary data.</text>
</comment>
<feature type="compositionally biased region" description="Polar residues" evidence="5">
    <location>
        <begin position="552"/>
        <end position="571"/>
    </location>
</feature>
<evidence type="ECO:0000256" key="4">
    <source>
        <dbReference type="ARBA" id="ARBA00023319"/>
    </source>
</evidence>
<feature type="region of interest" description="Disordered" evidence="5">
    <location>
        <begin position="751"/>
        <end position="778"/>
    </location>
</feature>
<dbReference type="Gene3D" id="2.60.40.10">
    <property type="entry name" value="Immunoglobulins"/>
    <property type="match status" value="3"/>
</dbReference>
<evidence type="ECO:0000313" key="10">
    <source>
        <dbReference type="Proteomes" id="UP001174136"/>
    </source>
</evidence>
<evidence type="ECO:0000313" key="9">
    <source>
        <dbReference type="EMBL" id="KAK0132685.1"/>
    </source>
</evidence>
<evidence type="ECO:0000259" key="8">
    <source>
        <dbReference type="PROSITE" id="PS50835"/>
    </source>
</evidence>
<feature type="transmembrane region" description="Helical" evidence="6">
    <location>
        <begin position="321"/>
        <end position="345"/>
    </location>
</feature>
<dbReference type="InterPro" id="IPR007110">
    <property type="entry name" value="Ig-like_dom"/>
</dbReference>
<feature type="compositionally biased region" description="Polar residues" evidence="5">
    <location>
        <begin position="645"/>
        <end position="664"/>
    </location>
</feature>
<dbReference type="SMART" id="SM00409">
    <property type="entry name" value="IG"/>
    <property type="match status" value="3"/>
</dbReference>
<dbReference type="InterPro" id="IPR003598">
    <property type="entry name" value="Ig_sub2"/>
</dbReference>
<dbReference type="PANTHER" id="PTHR44337:SF22">
    <property type="entry name" value="HEPACAM FAMILY MEMBER 2-LIKE"/>
    <property type="match status" value="1"/>
</dbReference>
<feature type="signal peptide" evidence="7">
    <location>
        <begin position="1"/>
        <end position="19"/>
    </location>
</feature>
<evidence type="ECO:0000256" key="6">
    <source>
        <dbReference type="SAM" id="Phobius"/>
    </source>
</evidence>
<proteinExistence type="predicted"/>
<keyword evidence="6" id="KW-0812">Transmembrane</keyword>
<keyword evidence="10" id="KW-1185">Reference proteome</keyword>
<name>A0AA47M2Z6_MERPO</name>
<feature type="compositionally biased region" description="Basic and acidic residues" evidence="5">
    <location>
        <begin position="510"/>
        <end position="528"/>
    </location>
</feature>
<feature type="compositionally biased region" description="Basic and acidic residues" evidence="5">
    <location>
        <begin position="698"/>
        <end position="711"/>
    </location>
</feature>
<feature type="compositionally biased region" description="Basic and acidic residues" evidence="5">
    <location>
        <begin position="587"/>
        <end position="605"/>
    </location>
</feature>
<feature type="compositionally biased region" description="Basic and acidic residues" evidence="5">
    <location>
        <begin position="665"/>
        <end position="682"/>
    </location>
</feature>
<reference evidence="9" key="1">
    <citation type="journal article" date="2023" name="Front. Mar. Sci.">
        <title>A new Merluccius polli reference genome to investigate the effects of global change in West African waters.</title>
        <authorList>
            <person name="Mateo J.L."/>
            <person name="Blanco-Fernandez C."/>
            <person name="Garcia-Vazquez E."/>
            <person name="Machado-Schiaffino G."/>
        </authorList>
    </citation>
    <scope>NUCLEOTIDE SEQUENCE</scope>
    <source>
        <strain evidence="9">C29</strain>
        <tissue evidence="9">Fin</tissue>
    </source>
</reference>
<evidence type="ECO:0000256" key="3">
    <source>
        <dbReference type="ARBA" id="ARBA00023180"/>
    </source>
</evidence>
<protein>
    <submittedName>
        <fullName evidence="9">Carcinoembryonic antigen-related cell adhesion molecule 20</fullName>
    </submittedName>
</protein>
<sequence>MVLHVNLSSCLVLVRFCLSQRPVSIEFQTDPVLVQTDTDIVFTVVTVPDVVLVQWNYPGGSTLLAFWSPTGVVVNAVPQYLGRVSLTRTQLRISSAQLDDAGSYTVTVNPSSTSEFGSNSRSVDLRVFVGVSGVSLAVPPVAVEGSNISLTCSWTAGTEVAVAWGFQGAAITAGGRISISGGSLVIDPGRRGDAGEYSCTASNPVSARSATQSLTVYYGPDTPVLTKDRPVQCVGGGDAVLGQTVTLTCQSESLPPALFSWQHNGRPVATVQPDSGVLGVQVVSANQSGRYTCQAQNAITGGVSEQSTEVVVVQTCLSGGAVAGIVIGSLAVLLVIILLIVLLVLRGRRDASPLGNVDVVPSTDPPFHQPNHHYNHLQQYSHHQPNNATLPGDRDPNRTSPNGNHHDNARLLPTTTTTLPQRTLPDGIDNSGFSHAVEANALSHPASHNANILIQGAAPEGTQPATVQVNLGPQPGVAAATLPALHVNLNSFPPSAHPLPMQNLPGTETSHTHPVDSGRPNDDPRMQRSDPASRVFGREPTGDRPLVPTGYSHRSSSRANTHTDINASQRHTNTHPSHRHTNSNTDTRTDQRHTDTHADRRDRGPSSRSGDVGRASTRSRGHAPTPSQNPWDLLRGTPAYPNAPQGDSTSDYTTQNPLQPQTRASEPRRVDTEGRRRQEVMSDARLAWVRPSPSPSRHSHDAPHSQRERTRSHTPRQIALEPRGHVTQQRPITTQSLDTRALADPNHLAQTQPSQHLAQTQPSLHLPQTQPSQHLAQTQPSLHLPQTQPSQHLPQMLVAPPTTRQHQGNPSSKSNGIPLTQEALQTHTQRSQTFQNRNQQTQAALLRPPTPPQVLPLAEFQALPRERIHDRSPRRPAPRPTANLPACQRLHVHAHMHPHHPRNTGHAPHAHHGHHANGHHGHNGNPHQVSIT</sequence>
<dbReference type="InterPro" id="IPR052598">
    <property type="entry name" value="IgSF_CEA-related"/>
</dbReference>
<dbReference type="AlphaFoldDB" id="A0AA47M2Z6"/>
<dbReference type="Proteomes" id="UP001174136">
    <property type="component" value="Unassembled WGS sequence"/>
</dbReference>
<keyword evidence="1 7" id="KW-0732">Signal</keyword>
<organism evidence="9 10">
    <name type="scientific">Merluccius polli</name>
    <name type="common">Benguela hake</name>
    <name type="synonym">Merluccius cadenati</name>
    <dbReference type="NCBI Taxonomy" id="89951"/>
    <lineage>
        <taxon>Eukaryota</taxon>
        <taxon>Metazoa</taxon>
        <taxon>Chordata</taxon>
        <taxon>Craniata</taxon>
        <taxon>Vertebrata</taxon>
        <taxon>Euteleostomi</taxon>
        <taxon>Actinopterygii</taxon>
        <taxon>Neopterygii</taxon>
        <taxon>Teleostei</taxon>
        <taxon>Neoteleostei</taxon>
        <taxon>Acanthomorphata</taxon>
        <taxon>Zeiogadaria</taxon>
        <taxon>Gadariae</taxon>
        <taxon>Gadiformes</taxon>
        <taxon>Gadoidei</taxon>
        <taxon>Merlucciidae</taxon>
        <taxon>Merluccius</taxon>
    </lineage>
</organism>
<gene>
    <name evidence="9" type="primary">Ceacam20</name>
    <name evidence="9" type="ORF">N1851_032439</name>
</gene>
<evidence type="ECO:0000256" key="1">
    <source>
        <dbReference type="ARBA" id="ARBA00022729"/>
    </source>
</evidence>
<evidence type="ECO:0000256" key="2">
    <source>
        <dbReference type="ARBA" id="ARBA00023157"/>
    </source>
</evidence>
<dbReference type="Pfam" id="PF13927">
    <property type="entry name" value="Ig_3"/>
    <property type="match status" value="2"/>
</dbReference>
<dbReference type="PANTHER" id="PTHR44337">
    <property type="entry name" value="CARCINOEMBRYONIC ANTIGEN-RELATED CELL ADHESION MOLECULE 8"/>
    <property type="match status" value="1"/>
</dbReference>
<feature type="domain" description="Ig-like" evidence="8">
    <location>
        <begin position="220"/>
        <end position="311"/>
    </location>
</feature>
<keyword evidence="3" id="KW-0325">Glycoprotein</keyword>
<dbReference type="SUPFAM" id="SSF48726">
    <property type="entry name" value="Immunoglobulin"/>
    <property type="match status" value="3"/>
</dbReference>
<evidence type="ECO:0000256" key="7">
    <source>
        <dbReference type="SAM" id="SignalP"/>
    </source>
</evidence>
<dbReference type="SMART" id="SM00408">
    <property type="entry name" value="IGc2"/>
    <property type="match status" value="2"/>
</dbReference>
<keyword evidence="2" id="KW-1015">Disulfide bond</keyword>
<dbReference type="InterPro" id="IPR036179">
    <property type="entry name" value="Ig-like_dom_sf"/>
</dbReference>
<feature type="compositionally biased region" description="Basic and acidic residues" evidence="5">
    <location>
        <begin position="864"/>
        <end position="873"/>
    </location>
</feature>